<keyword evidence="1" id="KW-0808">Transferase</keyword>
<dbReference type="EMBL" id="MTYJ01000357">
    <property type="protein sequence ID" value="OWA53923.1"/>
    <property type="molecule type" value="Genomic_DNA"/>
</dbReference>
<proteinExistence type="predicted"/>
<dbReference type="CDD" id="cd03784">
    <property type="entry name" value="GT1_Gtf-like"/>
    <property type="match status" value="1"/>
</dbReference>
<dbReference type="GO" id="GO:0035251">
    <property type="term" value="F:UDP-glucosyltransferase activity"/>
    <property type="evidence" value="ECO:0007669"/>
    <property type="project" value="InterPro"/>
</dbReference>
<keyword evidence="3" id="KW-1185">Reference proteome</keyword>
<accession>A0A9X6NJ65</accession>
<protein>
    <submittedName>
        <fullName evidence="2">Cis-zeatin O-glucosyltransferase 2</fullName>
    </submittedName>
</protein>
<dbReference type="AlphaFoldDB" id="A0A9X6NJ65"/>
<comment type="caution">
    <text evidence="2">The sequence shown here is derived from an EMBL/GenBank/DDBJ whole genome shotgun (WGS) entry which is preliminary data.</text>
</comment>
<dbReference type="PANTHER" id="PTHR48048">
    <property type="entry name" value="GLYCOSYLTRANSFERASE"/>
    <property type="match status" value="1"/>
</dbReference>
<evidence type="ECO:0000313" key="2">
    <source>
        <dbReference type="EMBL" id="OWA53923.1"/>
    </source>
</evidence>
<name>A0A9X6NJ65_HYPEX</name>
<dbReference type="InterPro" id="IPR050481">
    <property type="entry name" value="UDP-glycosyltransf_plant"/>
</dbReference>
<reference evidence="3" key="1">
    <citation type="submission" date="2017-01" db="EMBL/GenBank/DDBJ databases">
        <title>Comparative genomics of anhydrobiosis in the tardigrade Hypsibius dujardini.</title>
        <authorList>
            <person name="Yoshida Y."/>
            <person name="Koutsovoulos G."/>
            <person name="Laetsch D."/>
            <person name="Stevens L."/>
            <person name="Kumar S."/>
            <person name="Horikawa D."/>
            <person name="Ishino K."/>
            <person name="Komine S."/>
            <person name="Tomita M."/>
            <person name="Blaxter M."/>
            <person name="Arakawa K."/>
        </authorList>
    </citation>
    <scope>NUCLEOTIDE SEQUENCE [LARGE SCALE GENOMIC DNA]</scope>
    <source>
        <strain evidence="3">Z151</strain>
    </source>
</reference>
<dbReference type="SUPFAM" id="SSF53756">
    <property type="entry name" value="UDP-Glycosyltransferase/glycogen phosphorylase"/>
    <property type="match status" value="1"/>
</dbReference>
<dbReference type="Proteomes" id="UP000192578">
    <property type="component" value="Unassembled WGS sequence"/>
</dbReference>
<sequence length="414" mass="45696">MSLKVRKHILLLPFPAYGHVIPLLELGRKIYRHHDVTFAVAIPDGFAGFDGLDRQSWLDSQTLVFPAIADLLRAIPINQQPSTRPGDGRALSITRAVDVVIGDNCAPSPMEICHDRGVPFFYFNTGAATMTLGSLFVDEDYPILPDSEDDIFAFMEVPLPGAPLPPMSKIYKEIMMEMSRITSLVSGIIFNSVRELEEDVVRTIETFPAMKGIPLLFVGPLMPQTEKINVGQLEQQEKVEKWLDRREKLSVTYVSFGSIAVPNGEQIAEVAEALLATGKPFIWSLPKAEQRHLPAEVIANISRQFEGGSLESLAAGLPVLAWPMFADQKINAEWLVQRSTALMVEGTGLKPKRVVPAEEIAILLKRIGGEQTTDTIFRAAAQEWKFILDAALAVGGSSQKAFRSIIEFADNTRS</sequence>
<dbReference type="PANTHER" id="PTHR48048:SF45">
    <property type="entry name" value="GLYCOSYLTRANSFERASE"/>
    <property type="match status" value="1"/>
</dbReference>
<dbReference type="Gene3D" id="3.40.50.2000">
    <property type="entry name" value="Glycogen Phosphorylase B"/>
    <property type="match status" value="4"/>
</dbReference>
<organism evidence="2 3">
    <name type="scientific">Hypsibius exemplaris</name>
    <name type="common">Freshwater tardigrade</name>
    <dbReference type="NCBI Taxonomy" id="2072580"/>
    <lineage>
        <taxon>Eukaryota</taxon>
        <taxon>Metazoa</taxon>
        <taxon>Ecdysozoa</taxon>
        <taxon>Tardigrada</taxon>
        <taxon>Eutardigrada</taxon>
        <taxon>Parachela</taxon>
        <taxon>Hypsibioidea</taxon>
        <taxon>Hypsibiidae</taxon>
        <taxon>Hypsibius</taxon>
    </lineage>
</organism>
<dbReference type="InterPro" id="IPR002213">
    <property type="entry name" value="UDP_glucos_trans"/>
</dbReference>
<evidence type="ECO:0000313" key="3">
    <source>
        <dbReference type="Proteomes" id="UP000192578"/>
    </source>
</evidence>
<gene>
    <name evidence="2" type="ORF">BV898_18347</name>
</gene>
<dbReference type="OrthoDB" id="5835829at2759"/>
<evidence type="ECO:0000256" key="1">
    <source>
        <dbReference type="ARBA" id="ARBA00022679"/>
    </source>
</evidence>